<evidence type="ECO:0000313" key="9">
    <source>
        <dbReference type="EMBL" id="SVA24408.1"/>
    </source>
</evidence>
<feature type="domain" description="RecJ OB" evidence="8">
    <location>
        <begin position="460"/>
        <end position="566"/>
    </location>
</feature>
<dbReference type="Gene3D" id="3.10.310.30">
    <property type="match status" value="1"/>
</dbReference>
<dbReference type="GO" id="GO:0006281">
    <property type="term" value="P:DNA repair"/>
    <property type="evidence" value="ECO:0007669"/>
    <property type="project" value="InterPro"/>
</dbReference>
<proteinExistence type="inferred from homology"/>
<feature type="domain" description="DDH" evidence="6">
    <location>
        <begin position="80"/>
        <end position="229"/>
    </location>
</feature>
<feature type="domain" description="DHHA1" evidence="7">
    <location>
        <begin position="354"/>
        <end position="446"/>
    </location>
</feature>
<dbReference type="AlphaFoldDB" id="A0A381UA14"/>
<dbReference type="InterPro" id="IPR004610">
    <property type="entry name" value="RecJ"/>
</dbReference>
<dbReference type="Gene3D" id="3.90.1640.30">
    <property type="match status" value="1"/>
</dbReference>
<dbReference type="Pfam" id="PF02272">
    <property type="entry name" value="DHHA1"/>
    <property type="match status" value="1"/>
</dbReference>
<dbReference type="InterPro" id="IPR003156">
    <property type="entry name" value="DHHA1_dom"/>
</dbReference>
<comment type="similarity">
    <text evidence="1">Belongs to the RecJ family.</text>
</comment>
<evidence type="ECO:0000256" key="2">
    <source>
        <dbReference type="ARBA" id="ARBA00019841"/>
    </source>
</evidence>
<dbReference type="InterPro" id="IPR041122">
    <property type="entry name" value="RecJ_OB"/>
</dbReference>
<keyword evidence="5" id="KW-0269">Exonuclease</keyword>
<dbReference type="InterPro" id="IPR001667">
    <property type="entry name" value="DDH_dom"/>
</dbReference>
<evidence type="ECO:0000259" key="6">
    <source>
        <dbReference type="Pfam" id="PF01368"/>
    </source>
</evidence>
<name>A0A381UA14_9ZZZZ</name>
<dbReference type="GO" id="GO:0003676">
    <property type="term" value="F:nucleic acid binding"/>
    <property type="evidence" value="ECO:0007669"/>
    <property type="project" value="InterPro"/>
</dbReference>
<dbReference type="InterPro" id="IPR038763">
    <property type="entry name" value="DHH_sf"/>
</dbReference>
<evidence type="ECO:0000259" key="7">
    <source>
        <dbReference type="Pfam" id="PF02272"/>
    </source>
</evidence>
<dbReference type="PANTHER" id="PTHR30255">
    <property type="entry name" value="SINGLE-STRANDED-DNA-SPECIFIC EXONUCLEASE RECJ"/>
    <property type="match status" value="1"/>
</dbReference>
<dbReference type="SUPFAM" id="SSF64182">
    <property type="entry name" value="DHH phosphoesterases"/>
    <property type="match status" value="1"/>
</dbReference>
<organism evidence="9">
    <name type="scientific">marine metagenome</name>
    <dbReference type="NCBI Taxonomy" id="408172"/>
    <lineage>
        <taxon>unclassified sequences</taxon>
        <taxon>metagenomes</taxon>
        <taxon>ecological metagenomes</taxon>
    </lineage>
</organism>
<dbReference type="EMBL" id="UINC01005925">
    <property type="protein sequence ID" value="SVA24408.1"/>
    <property type="molecule type" value="Genomic_DNA"/>
</dbReference>
<dbReference type="Pfam" id="PF17768">
    <property type="entry name" value="RecJ_OB"/>
    <property type="match status" value="1"/>
</dbReference>
<dbReference type="Pfam" id="PF01368">
    <property type="entry name" value="DHH"/>
    <property type="match status" value="1"/>
</dbReference>
<keyword evidence="3" id="KW-0540">Nuclease</keyword>
<dbReference type="GO" id="GO:0006310">
    <property type="term" value="P:DNA recombination"/>
    <property type="evidence" value="ECO:0007669"/>
    <property type="project" value="InterPro"/>
</dbReference>
<evidence type="ECO:0000256" key="1">
    <source>
        <dbReference type="ARBA" id="ARBA00005915"/>
    </source>
</evidence>
<sequence>MRQQRWEHLTCEQASADGLAKELGISPIGARLLVQRGFRDVAAAQRFLHPTLTELHDPFALADMSIAVERILRAIRAGERIAIHGDYDADGITSTVLLRRALEMLGGRVVHYVPHRIKDGYGLAPETIERLSLEKVDVVVSADCGIRSVLAAKCAREAGMDLIVTDHHEPDQELPSALAVINPKRRDCSYPDKNLAGVGVALKLVQALGERSGRQNWLKGFLKIAAIGTLADVVPLVGENRIIAKVGLEELSNGQHAVGLQALLDVVGAKNRTVDSFLVSFGIAPRLNAAGRMATPEIAVQLLLAKGQADEAEALALAQKLDVENIKRRKEESDLFLSARRLVEKNPDIGSHNALVVSGEQWHRGVIGIVASRLVERFNRPTVVLSMDGDVSYGSGRSIPGFDLLSALEKCESVFTQFGGHRQAAGLTMKTARIGEFRSMLTKYANEVLSPDDLVPRLSIDGELPFEQITSEVIKDLKLFEPFGSSNQKPVFAATEVAISDGPYLLKEKHLKMSVKQGGRIFRAVAWRGAGWLKFLKEHRDRVNIAFSLVENHFRGETTTELSIADVQEPR</sequence>
<evidence type="ECO:0000259" key="8">
    <source>
        <dbReference type="Pfam" id="PF17768"/>
    </source>
</evidence>
<reference evidence="9" key="1">
    <citation type="submission" date="2018-05" db="EMBL/GenBank/DDBJ databases">
        <authorList>
            <person name="Lanie J.A."/>
            <person name="Ng W.-L."/>
            <person name="Kazmierczak K.M."/>
            <person name="Andrzejewski T.M."/>
            <person name="Davidsen T.M."/>
            <person name="Wayne K.J."/>
            <person name="Tettelin H."/>
            <person name="Glass J.I."/>
            <person name="Rusch D."/>
            <person name="Podicherti R."/>
            <person name="Tsui H.-C.T."/>
            <person name="Winkler M.E."/>
        </authorList>
    </citation>
    <scope>NUCLEOTIDE SEQUENCE</scope>
</reference>
<accession>A0A381UA14</accession>
<evidence type="ECO:0000256" key="4">
    <source>
        <dbReference type="ARBA" id="ARBA00022801"/>
    </source>
</evidence>
<dbReference type="InterPro" id="IPR051673">
    <property type="entry name" value="SSDNA_exonuclease_RecJ"/>
</dbReference>
<protein>
    <recommendedName>
        <fullName evidence="2">Single-stranded-DNA-specific exonuclease RecJ</fullName>
    </recommendedName>
</protein>
<dbReference type="NCBIfam" id="TIGR00644">
    <property type="entry name" value="recJ"/>
    <property type="match status" value="1"/>
</dbReference>
<evidence type="ECO:0000256" key="5">
    <source>
        <dbReference type="ARBA" id="ARBA00022839"/>
    </source>
</evidence>
<dbReference type="PANTHER" id="PTHR30255:SF2">
    <property type="entry name" value="SINGLE-STRANDED-DNA-SPECIFIC EXONUCLEASE RECJ"/>
    <property type="match status" value="1"/>
</dbReference>
<dbReference type="GO" id="GO:0008409">
    <property type="term" value="F:5'-3' exonuclease activity"/>
    <property type="evidence" value="ECO:0007669"/>
    <property type="project" value="InterPro"/>
</dbReference>
<keyword evidence="4" id="KW-0378">Hydrolase</keyword>
<evidence type="ECO:0000256" key="3">
    <source>
        <dbReference type="ARBA" id="ARBA00022722"/>
    </source>
</evidence>
<gene>
    <name evidence="9" type="ORF">METZ01_LOCUS77262</name>
</gene>